<evidence type="ECO:0000256" key="3">
    <source>
        <dbReference type="ARBA" id="ARBA00022490"/>
    </source>
</evidence>
<dbReference type="OrthoDB" id="7344096at2759"/>
<dbReference type="GO" id="GO:0005634">
    <property type="term" value="C:nucleus"/>
    <property type="evidence" value="ECO:0007669"/>
    <property type="project" value="UniProtKB-SubCell"/>
</dbReference>
<dbReference type="GO" id="GO:0005737">
    <property type="term" value="C:cytoplasm"/>
    <property type="evidence" value="ECO:0007669"/>
    <property type="project" value="UniProtKB-SubCell"/>
</dbReference>
<organism evidence="6 7">
    <name type="scientific">Rhododendron williamsianum</name>
    <dbReference type="NCBI Taxonomy" id="262921"/>
    <lineage>
        <taxon>Eukaryota</taxon>
        <taxon>Viridiplantae</taxon>
        <taxon>Streptophyta</taxon>
        <taxon>Embryophyta</taxon>
        <taxon>Tracheophyta</taxon>
        <taxon>Spermatophyta</taxon>
        <taxon>Magnoliopsida</taxon>
        <taxon>eudicotyledons</taxon>
        <taxon>Gunneridae</taxon>
        <taxon>Pentapetalae</taxon>
        <taxon>asterids</taxon>
        <taxon>Ericales</taxon>
        <taxon>Ericaceae</taxon>
        <taxon>Ericoideae</taxon>
        <taxon>Rhodoreae</taxon>
        <taxon>Rhododendron</taxon>
    </lineage>
</organism>
<name>A0A6A4L9B6_9ERIC</name>
<evidence type="ECO:0008006" key="8">
    <source>
        <dbReference type="Google" id="ProtNLM"/>
    </source>
</evidence>
<dbReference type="PANTHER" id="PTHR31250">
    <property type="entry name" value="IQ DOMAIN-CONTAINING PROTEIN IQM3"/>
    <property type="match status" value="1"/>
</dbReference>
<reference evidence="6 7" key="1">
    <citation type="journal article" date="2019" name="Genome Biol. Evol.">
        <title>The Rhododendron genome and chromosomal organization provide insight into shared whole-genome duplications across the heath family (Ericaceae).</title>
        <authorList>
            <person name="Soza V.L."/>
            <person name="Lindsley D."/>
            <person name="Waalkes A."/>
            <person name="Ramage E."/>
            <person name="Patwardhan R.P."/>
            <person name="Burton J.N."/>
            <person name="Adey A."/>
            <person name="Kumar A."/>
            <person name="Qiu R."/>
            <person name="Shendure J."/>
            <person name="Hall B."/>
        </authorList>
    </citation>
    <scope>NUCLEOTIDE SEQUENCE [LARGE SCALE GENOMIC DNA]</scope>
    <source>
        <strain evidence="6">RSF 1966-606</strain>
    </source>
</reference>
<proteinExistence type="predicted"/>
<accession>A0A6A4L9B6</accession>
<evidence type="ECO:0000313" key="6">
    <source>
        <dbReference type="EMBL" id="KAE9456003.1"/>
    </source>
</evidence>
<keyword evidence="3" id="KW-0963">Cytoplasm</keyword>
<evidence type="ECO:0000256" key="4">
    <source>
        <dbReference type="ARBA" id="ARBA00023242"/>
    </source>
</evidence>
<evidence type="ECO:0000256" key="5">
    <source>
        <dbReference type="SAM" id="MobiDB-lite"/>
    </source>
</evidence>
<keyword evidence="4" id="KW-0539">Nucleus</keyword>
<comment type="caution">
    <text evidence="6">The sequence shown here is derived from an EMBL/GenBank/DDBJ whole genome shotgun (WGS) entry which is preliminary data.</text>
</comment>
<feature type="region of interest" description="Disordered" evidence="5">
    <location>
        <begin position="532"/>
        <end position="555"/>
    </location>
</feature>
<dbReference type="EMBL" id="QEFC01001768">
    <property type="protein sequence ID" value="KAE9456003.1"/>
    <property type="molecule type" value="Genomic_DNA"/>
</dbReference>
<dbReference type="InterPro" id="IPR044159">
    <property type="entry name" value="IQM"/>
</dbReference>
<evidence type="ECO:0000313" key="7">
    <source>
        <dbReference type="Proteomes" id="UP000428333"/>
    </source>
</evidence>
<dbReference type="Proteomes" id="UP000428333">
    <property type="component" value="Linkage Group LG07"/>
</dbReference>
<gene>
    <name evidence="6" type="ORF">C3L33_12119</name>
</gene>
<evidence type="ECO:0000256" key="1">
    <source>
        <dbReference type="ARBA" id="ARBA00004123"/>
    </source>
</evidence>
<dbReference type="PANTHER" id="PTHR31250:SF38">
    <property type="entry name" value="IQ DOMAIN-CONTAINING PROTEIN IQM6"/>
    <property type="match status" value="1"/>
</dbReference>
<comment type="subcellular location">
    <subcellularLocation>
        <location evidence="2">Cytoplasm</location>
    </subcellularLocation>
    <subcellularLocation>
        <location evidence="1">Nucleus</location>
    </subcellularLocation>
</comment>
<evidence type="ECO:0000256" key="2">
    <source>
        <dbReference type="ARBA" id="ARBA00004496"/>
    </source>
</evidence>
<protein>
    <recommendedName>
        <fullName evidence="8">Calmodulin-binding family protein</fullName>
    </recommendedName>
</protein>
<keyword evidence="7" id="KW-1185">Reference proteome</keyword>
<feature type="non-terminal residue" evidence="6">
    <location>
        <position position="1"/>
    </location>
</feature>
<dbReference type="AlphaFoldDB" id="A0A6A4L9B6"/>
<sequence length="584" mass="66454">MGISFSCPFADFGDSDRQLEAFLARSISFDGRESENGKMKSYGSRRMIIEGSVSFKRRGLETKISFRGPSDTEENVFVRREIGEQLPADSVSEKTPKIPLLETEQNVFVGREIGEQFPTDSVSEKTPEIALLESEHQRCQAALKLQKVYKSFRTRRQLADCAVLVEQSWWKLLDFAELNQSSTSFFDIEKPETAISRWSRARKQAAKIDPRHRYGHNLQFYYVNWLHCESRQPFFYWLDIGEGKEVNLDKCLRAKLQQQCIKYLGPTERKAYEIAVENGKLFYSQTGMLLDTTGGPQDAKWIFVLSTSKTLYVGQKHKGTFQHSSFLAGGATLSAGRLVVEEGILKAVWPHSGHYLPTEENFEEFMLFMKEHITEESNAKSSAQEETISITQDCSDLGATLLPLSRFAPRENSEVTVLEIPSMDDVIEMFQEDELPPPVEIPSGGYETAEEVLSDDEFMVSKQNLFEDQDQETDFEEVIPKEKIIQRINSQERAKSYQLAHRLSFKWTTGAGPRIGCVRDYPSEIQNRALEEMNLSPRSSVSSPRRDCPWSPRVSTPTKLCRETVAGKSPLAFEQVMLDQVATP</sequence>